<protein>
    <submittedName>
        <fullName evidence="4">Glutamine synthetase, catalytic domain</fullName>
    </submittedName>
</protein>
<dbReference type="InterPro" id="IPR014746">
    <property type="entry name" value="Gln_synth/guanido_kin_cat_dom"/>
</dbReference>
<evidence type="ECO:0000313" key="5">
    <source>
        <dbReference type="Proteomes" id="UP000198994"/>
    </source>
</evidence>
<dbReference type="InterPro" id="IPR008146">
    <property type="entry name" value="Gln_synth_cat_dom"/>
</dbReference>
<keyword evidence="1" id="KW-0436">Ligase</keyword>
<evidence type="ECO:0000256" key="2">
    <source>
        <dbReference type="RuleBase" id="RU000384"/>
    </source>
</evidence>
<dbReference type="EMBL" id="FNAV01000001">
    <property type="protein sequence ID" value="SDE12247.1"/>
    <property type="molecule type" value="Genomic_DNA"/>
</dbReference>
<organism evidence="4 5">
    <name type="scientific">Salipiger thiooxidans</name>
    <dbReference type="NCBI Taxonomy" id="282683"/>
    <lineage>
        <taxon>Bacteria</taxon>
        <taxon>Pseudomonadati</taxon>
        <taxon>Pseudomonadota</taxon>
        <taxon>Alphaproteobacteria</taxon>
        <taxon>Rhodobacterales</taxon>
        <taxon>Roseobacteraceae</taxon>
        <taxon>Salipiger</taxon>
    </lineage>
</organism>
<gene>
    <name evidence="4" type="ORF">SAMN04488105_10152</name>
</gene>
<dbReference type="SUPFAM" id="SSF55931">
    <property type="entry name" value="Glutamine synthetase/guanido kinase"/>
    <property type="match status" value="1"/>
</dbReference>
<accession>A0A1G7ACP6</accession>
<dbReference type="PANTHER" id="PTHR43785">
    <property type="entry name" value="GAMMA-GLUTAMYLPUTRESCINE SYNTHETASE"/>
    <property type="match status" value="1"/>
</dbReference>
<dbReference type="PANTHER" id="PTHR43785:SF12">
    <property type="entry name" value="TYPE-1 GLUTAMINE SYNTHETASE 2"/>
    <property type="match status" value="1"/>
</dbReference>
<name>A0A1G7ACP6_9RHOB</name>
<dbReference type="STRING" id="282683.SAMN04488105_10152"/>
<dbReference type="AlphaFoldDB" id="A0A1G7ACP6"/>
<evidence type="ECO:0000256" key="1">
    <source>
        <dbReference type="ARBA" id="ARBA00022598"/>
    </source>
</evidence>
<dbReference type="RefSeq" id="WP_375360190.1">
    <property type="nucleotide sequence ID" value="NZ_FNAV01000001.1"/>
</dbReference>
<dbReference type="Gene3D" id="3.30.590.10">
    <property type="entry name" value="Glutamine synthetase/guanido kinase, catalytic domain"/>
    <property type="match status" value="1"/>
</dbReference>
<dbReference type="GO" id="GO:0004356">
    <property type="term" value="F:glutamine synthetase activity"/>
    <property type="evidence" value="ECO:0007669"/>
    <property type="project" value="InterPro"/>
</dbReference>
<evidence type="ECO:0000259" key="3">
    <source>
        <dbReference type="Pfam" id="PF00120"/>
    </source>
</evidence>
<comment type="similarity">
    <text evidence="2">Belongs to the glutamine synthetase family.</text>
</comment>
<sequence>MISGHSQCRFVHLEDCLFRLVGEGSRGVRIECRIPGADMTPYLACAAQLATGLAGIEEELPPVARRDGRHLRRRGCARGASTLREATAIFRKSKMLRKALGGPVVDHYTRAAEVEQEDYDRVVTDYALRRWFEKA</sequence>
<keyword evidence="5" id="KW-1185">Reference proteome</keyword>
<feature type="domain" description="GS catalytic" evidence="3">
    <location>
        <begin position="16"/>
        <end position="130"/>
    </location>
</feature>
<proteinExistence type="inferred from homology"/>
<reference evidence="5" key="1">
    <citation type="submission" date="2016-10" db="EMBL/GenBank/DDBJ databases">
        <authorList>
            <person name="Varghese N."/>
            <person name="Submissions S."/>
        </authorList>
    </citation>
    <scope>NUCLEOTIDE SEQUENCE [LARGE SCALE GENOMIC DNA]</scope>
    <source>
        <strain evidence="5">DSM 10146</strain>
    </source>
</reference>
<dbReference type="Pfam" id="PF00120">
    <property type="entry name" value="Gln-synt_C"/>
    <property type="match status" value="1"/>
</dbReference>
<evidence type="ECO:0000313" key="4">
    <source>
        <dbReference type="EMBL" id="SDE12247.1"/>
    </source>
</evidence>
<dbReference type="Proteomes" id="UP000198994">
    <property type="component" value="Unassembled WGS sequence"/>
</dbReference>